<reference evidence="1" key="2">
    <citation type="journal article" date="2022" name="New Phytol.">
        <title>Evolutionary transition to the ectomycorrhizal habit in the genomes of a hyperdiverse lineage of mushroom-forming fungi.</title>
        <authorList>
            <person name="Looney B."/>
            <person name="Miyauchi S."/>
            <person name="Morin E."/>
            <person name="Drula E."/>
            <person name="Courty P.E."/>
            <person name="Kohler A."/>
            <person name="Kuo A."/>
            <person name="LaButti K."/>
            <person name="Pangilinan J."/>
            <person name="Lipzen A."/>
            <person name="Riley R."/>
            <person name="Andreopoulos W."/>
            <person name="He G."/>
            <person name="Johnson J."/>
            <person name="Nolan M."/>
            <person name="Tritt A."/>
            <person name="Barry K.W."/>
            <person name="Grigoriev I.V."/>
            <person name="Nagy L.G."/>
            <person name="Hibbett D."/>
            <person name="Henrissat B."/>
            <person name="Matheny P.B."/>
            <person name="Labbe J."/>
            <person name="Martin F.M."/>
        </authorList>
    </citation>
    <scope>NUCLEOTIDE SEQUENCE</scope>
    <source>
        <strain evidence="1">FP105234-sp</strain>
    </source>
</reference>
<proteinExistence type="predicted"/>
<protein>
    <submittedName>
        <fullName evidence="1">DNase I-like protein</fullName>
    </submittedName>
</protein>
<dbReference type="EMBL" id="MU275839">
    <property type="protein sequence ID" value="KAI0053708.1"/>
    <property type="molecule type" value="Genomic_DNA"/>
</dbReference>
<organism evidence="1 2">
    <name type="scientific">Auriscalpium vulgare</name>
    <dbReference type="NCBI Taxonomy" id="40419"/>
    <lineage>
        <taxon>Eukaryota</taxon>
        <taxon>Fungi</taxon>
        <taxon>Dikarya</taxon>
        <taxon>Basidiomycota</taxon>
        <taxon>Agaricomycotina</taxon>
        <taxon>Agaricomycetes</taxon>
        <taxon>Russulales</taxon>
        <taxon>Auriscalpiaceae</taxon>
        <taxon>Auriscalpium</taxon>
    </lineage>
</organism>
<name>A0ACB8SCY3_9AGAM</name>
<comment type="caution">
    <text evidence="1">The sequence shown here is derived from an EMBL/GenBank/DDBJ whole genome shotgun (WGS) entry which is preliminary data.</text>
</comment>
<sequence>MTTATPPPPPTSTPVGFRNGAGSSFSDRGEGPSSTAEIPSNDAVRENAGGAVSPAQRPQPDRGRPHRQDTGEHPNTLGLNRVDRAKIISRSQKKKKNVKAHVKIATQNMNGRTFQTKSGQTRSKWLEIHRAMREYKVGILALQETHLTEEELADIQVKYAKSYEIFNSHLPDNPTGSAGVGFVLNKGMINTNDAHTTPLIEGRAALLEIKWNESETLRILNVYAPNAPREHLDFWVDLEQRLKDHNITQIDYLLGDFNLVEDARDRAPQRPDDERAVEALREFRQTYDLIDAWRNDNEKERVFTYRHTSNQRKSRLDRIYTTKEHSKNAYKWEVNTKVIYSDHDMVSVKHSLKNAPHIGKGRWTWPIFLIEDKKLISSIVEKGKTLEGKLRGPFANRQEENPQVLWQDFKDDITKEAKKVAKAAVNRIATKLKKLREEAHRLANDPTIDDNEEIRREEALIVEEIEHLEKKRRSASERNAQARWQVKGESVGKYWTKAN</sequence>
<gene>
    <name evidence="1" type="ORF">FA95DRAFT_1481078</name>
</gene>
<evidence type="ECO:0000313" key="2">
    <source>
        <dbReference type="Proteomes" id="UP000814033"/>
    </source>
</evidence>
<reference evidence="1" key="1">
    <citation type="submission" date="2021-02" db="EMBL/GenBank/DDBJ databases">
        <authorList>
            <consortium name="DOE Joint Genome Institute"/>
            <person name="Ahrendt S."/>
            <person name="Looney B.P."/>
            <person name="Miyauchi S."/>
            <person name="Morin E."/>
            <person name="Drula E."/>
            <person name="Courty P.E."/>
            <person name="Chicoki N."/>
            <person name="Fauchery L."/>
            <person name="Kohler A."/>
            <person name="Kuo A."/>
            <person name="Labutti K."/>
            <person name="Pangilinan J."/>
            <person name="Lipzen A."/>
            <person name="Riley R."/>
            <person name="Andreopoulos W."/>
            <person name="He G."/>
            <person name="Johnson J."/>
            <person name="Barry K.W."/>
            <person name="Grigoriev I.V."/>
            <person name="Nagy L."/>
            <person name="Hibbett D."/>
            <person name="Henrissat B."/>
            <person name="Matheny P.B."/>
            <person name="Labbe J."/>
            <person name="Martin F."/>
        </authorList>
    </citation>
    <scope>NUCLEOTIDE SEQUENCE</scope>
    <source>
        <strain evidence="1">FP105234-sp</strain>
    </source>
</reference>
<dbReference type="Proteomes" id="UP000814033">
    <property type="component" value="Unassembled WGS sequence"/>
</dbReference>
<keyword evidence="2" id="KW-1185">Reference proteome</keyword>
<accession>A0ACB8SCY3</accession>
<feature type="non-terminal residue" evidence="1">
    <location>
        <position position="499"/>
    </location>
</feature>
<evidence type="ECO:0000313" key="1">
    <source>
        <dbReference type="EMBL" id="KAI0053708.1"/>
    </source>
</evidence>